<accession>A0A8S2R9S5</accession>
<feature type="region of interest" description="Disordered" evidence="1">
    <location>
        <begin position="91"/>
        <end position="111"/>
    </location>
</feature>
<feature type="transmembrane region" description="Helical" evidence="2">
    <location>
        <begin position="234"/>
        <end position="264"/>
    </location>
</feature>
<proteinExistence type="predicted"/>
<feature type="compositionally biased region" description="Low complexity" evidence="1">
    <location>
        <begin position="94"/>
        <end position="105"/>
    </location>
</feature>
<dbReference type="AlphaFoldDB" id="A0A8S2R9S5"/>
<dbReference type="Proteomes" id="UP000681967">
    <property type="component" value="Unassembled WGS sequence"/>
</dbReference>
<dbReference type="EMBL" id="CAJOBH010009916">
    <property type="protein sequence ID" value="CAF4152329.1"/>
    <property type="molecule type" value="Genomic_DNA"/>
</dbReference>
<evidence type="ECO:0000256" key="2">
    <source>
        <dbReference type="SAM" id="Phobius"/>
    </source>
</evidence>
<reference evidence="3" key="1">
    <citation type="submission" date="2021-02" db="EMBL/GenBank/DDBJ databases">
        <authorList>
            <person name="Nowell W R."/>
        </authorList>
    </citation>
    <scope>NUCLEOTIDE SEQUENCE</scope>
</reference>
<keyword evidence="2" id="KW-1133">Transmembrane helix</keyword>
<organism evidence="3 4">
    <name type="scientific">Rotaria magnacalcarata</name>
    <dbReference type="NCBI Taxonomy" id="392030"/>
    <lineage>
        <taxon>Eukaryota</taxon>
        <taxon>Metazoa</taxon>
        <taxon>Spiralia</taxon>
        <taxon>Gnathifera</taxon>
        <taxon>Rotifera</taxon>
        <taxon>Eurotatoria</taxon>
        <taxon>Bdelloidea</taxon>
        <taxon>Philodinida</taxon>
        <taxon>Philodinidae</taxon>
        <taxon>Rotaria</taxon>
    </lineage>
</organism>
<keyword evidence="2" id="KW-0812">Transmembrane</keyword>
<evidence type="ECO:0000313" key="3">
    <source>
        <dbReference type="EMBL" id="CAF4152329.1"/>
    </source>
</evidence>
<gene>
    <name evidence="3" type="ORF">BYL167_LOCUS21600</name>
</gene>
<protein>
    <submittedName>
        <fullName evidence="3">Uncharacterized protein</fullName>
    </submittedName>
</protein>
<keyword evidence="2" id="KW-0472">Membrane</keyword>
<evidence type="ECO:0000313" key="4">
    <source>
        <dbReference type="Proteomes" id="UP000681967"/>
    </source>
</evidence>
<feature type="transmembrane region" description="Helical" evidence="2">
    <location>
        <begin position="331"/>
        <end position="350"/>
    </location>
</feature>
<sequence>MSATSTNSADSRALRVYRVPAYQKRTRDYDHHASIPRVRSPAPDSRVYVSRRRQSSPRTSTVRIVEVKSPPFTTYMKRFYPHPRTTRVIREQNPLSTDTDSTSPISTPPPISLVKRRRQEPRVVRIATTSTNASSNSDLIVPVAKKYRRTIGETPVTIVSETPLVNRGTSPRKHWKKREKPIPLDLERDVYISDEDYYEEAFPDGTYKPKSYKFCKWCHGKCARRCPHCNYCEWYYSCPCCCWLACLLLSSGLLIGIFTLIGFLPEVNPSRRPVINQEVNVTIRAIQQNLPCDPIATYNASSTLIRCIDTTPVYAYTVYSQLYSRSIRLDALNFQYVLYVLCLHSFGWNRNNEKRFVISDFESLIEINKILFVVMMLKFFSFVLFIVVINAQQFQPAWELNYLFPSMIFEPASKLTPPYKQGIYSYSFVIPPPSKLYGPNVAFYLFAGQPTSKTAEIVFNQDDQFFQTLSEKQYWQSKKIPIPLAVNATKIDLYIRDGDKSGPTYTIHVARATQ</sequence>
<comment type="caution">
    <text evidence="3">The sequence shown here is derived from an EMBL/GenBank/DDBJ whole genome shotgun (WGS) entry which is preliminary data.</text>
</comment>
<evidence type="ECO:0000256" key="1">
    <source>
        <dbReference type="SAM" id="MobiDB-lite"/>
    </source>
</evidence>
<name>A0A8S2R9S5_9BILA</name>
<feature type="transmembrane region" description="Helical" evidence="2">
    <location>
        <begin position="370"/>
        <end position="391"/>
    </location>
</feature>
<feature type="region of interest" description="Disordered" evidence="1">
    <location>
        <begin position="25"/>
        <end position="60"/>
    </location>
</feature>